<sequence>METRANHLWVGAVTLALLAVLAAFIIWIARLNEGSQQEYDIFFKQSVSGLARGSEVAFSGVPVGQVKRIELWSKDPGFVRVRIQIDEEVPVSTQTLASIQGSFTGVSTIQLDGADKDAPPLTKIGPEGVPVIPTKRSGLGELLANAPLLMERLATLTERLTLLLSDKNQQSIEGILQNTDRMTRELADASPRVDATMAELQATLRQANETLAEFQKVAASTDQLINGEGSSLADQMRQTLAAAERAATELEGMAKDTRPAAQQLSESTLPAAEAAIRDLRSTTRALRNITEKLDDGGAGSLVGGGKLPDYEP</sequence>
<evidence type="ECO:0000313" key="5">
    <source>
        <dbReference type="Proteomes" id="UP000035287"/>
    </source>
</evidence>
<keyword evidence="3" id="KW-0812">Transmembrane</keyword>
<dbReference type="RefSeq" id="WP_047821819.1">
    <property type="nucleotide sequence ID" value="NZ_CP011770.1"/>
</dbReference>
<dbReference type="EMBL" id="CP011770">
    <property type="protein sequence ID" value="AKM10816.1"/>
    <property type="molecule type" value="Genomic_DNA"/>
</dbReference>
<evidence type="ECO:0000256" key="2">
    <source>
        <dbReference type="SAM" id="MobiDB-lite"/>
    </source>
</evidence>
<keyword evidence="3" id="KW-0472">Membrane</keyword>
<keyword evidence="3" id="KW-1133">Transmembrane helix</keyword>
<dbReference type="InterPro" id="IPR003399">
    <property type="entry name" value="Mce/MlaD"/>
</dbReference>
<feature type="compositionally biased region" description="Gly residues" evidence="2">
    <location>
        <begin position="296"/>
        <end position="306"/>
    </location>
</feature>
<dbReference type="Proteomes" id="UP000035287">
    <property type="component" value="Chromosome"/>
</dbReference>
<dbReference type="PANTHER" id="PTHR36698:SF2">
    <property type="entry name" value="MCE_MLAD DOMAIN-CONTAINING PROTEIN"/>
    <property type="match status" value="1"/>
</dbReference>
<gene>
    <name evidence="4" type="ORF">AB433_13915</name>
</gene>
<dbReference type="AlphaFoldDB" id="A0A0G3XJM1"/>
<reference evidence="4 5" key="1">
    <citation type="submission" date="2015-06" db="EMBL/GenBank/DDBJ databases">
        <authorList>
            <person name="Zeng Y."/>
            <person name="Huang Y."/>
        </authorList>
    </citation>
    <scope>NUCLEOTIDE SEQUENCE [LARGE SCALE GENOMIC DNA]</scope>
    <source>
        <strain evidence="4 5">PQ-2</strain>
    </source>
</reference>
<accession>A0A0G3XJM1</accession>
<proteinExistence type="predicted"/>
<evidence type="ECO:0000256" key="1">
    <source>
        <dbReference type="SAM" id="Coils"/>
    </source>
</evidence>
<evidence type="ECO:0000256" key="3">
    <source>
        <dbReference type="SAM" id="Phobius"/>
    </source>
</evidence>
<evidence type="ECO:0000313" key="4">
    <source>
        <dbReference type="EMBL" id="AKM10816.1"/>
    </source>
</evidence>
<dbReference type="Pfam" id="PF02470">
    <property type="entry name" value="MlaD"/>
    <property type="match status" value="1"/>
</dbReference>
<dbReference type="PATRIC" id="fig|1348774.3.peg.2926"/>
<organism evidence="4 5">
    <name type="scientific">Croceicoccus naphthovorans</name>
    <dbReference type="NCBI Taxonomy" id="1348774"/>
    <lineage>
        <taxon>Bacteria</taxon>
        <taxon>Pseudomonadati</taxon>
        <taxon>Pseudomonadota</taxon>
        <taxon>Alphaproteobacteria</taxon>
        <taxon>Sphingomonadales</taxon>
        <taxon>Erythrobacteraceae</taxon>
        <taxon>Croceicoccus</taxon>
    </lineage>
</organism>
<feature type="transmembrane region" description="Helical" evidence="3">
    <location>
        <begin position="7"/>
        <end position="29"/>
    </location>
</feature>
<feature type="coiled-coil region" evidence="1">
    <location>
        <begin position="197"/>
        <end position="253"/>
    </location>
</feature>
<protein>
    <submittedName>
        <fullName evidence="4">Mammalian cell entry protein</fullName>
    </submittedName>
</protein>
<dbReference type="KEGG" id="cna:AB433_13915"/>
<dbReference type="PANTHER" id="PTHR36698">
    <property type="entry name" value="BLL5892 PROTEIN"/>
    <property type="match status" value="1"/>
</dbReference>
<dbReference type="OrthoDB" id="9808689at2"/>
<feature type="region of interest" description="Disordered" evidence="2">
    <location>
        <begin position="290"/>
        <end position="312"/>
    </location>
</feature>
<dbReference type="STRING" id="1348774.AB433_13915"/>
<keyword evidence="5" id="KW-1185">Reference proteome</keyword>
<keyword evidence="1" id="KW-0175">Coiled coil</keyword>
<name>A0A0G3XJM1_9SPHN</name>